<keyword evidence="2" id="KW-0698">rRNA processing</keyword>
<dbReference type="HAMAP" id="MF_01547">
    <property type="entry name" value="RNA_methyltr_E"/>
    <property type="match status" value="1"/>
</dbReference>
<reference evidence="9 10" key="1">
    <citation type="submission" date="2022-04" db="EMBL/GenBank/DDBJ databases">
        <title>Chromosome-level reference genomes for two strains of Caenorhabditis briggsae: an improved platform for comparative genomics.</title>
        <authorList>
            <person name="Stevens L."/>
            <person name="Andersen E."/>
        </authorList>
    </citation>
    <scope>NUCLEOTIDE SEQUENCE [LARGE SCALE GENOMIC DNA]</scope>
    <source>
        <strain evidence="9">VX34</strain>
        <tissue evidence="9">Whole-organism</tissue>
    </source>
</reference>
<evidence type="ECO:0000256" key="3">
    <source>
        <dbReference type="ARBA" id="ARBA00022603"/>
    </source>
</evidence>
<keyword evidence="4" id="KW-0808">Transferase</keyword>
<name>A0AAE9JE38_CAEBR</name>
<proteinExistence type="inferred from homology"/>
<evidence type="ECO:0000256" key="5">
    <source>
        <dbReference type="ARBA" id="ARBA00022691"/>
    </source>
</evidence>
<evidence type="ECO:0000256" key="4">
    <source>
        <dbReference type="ARBA" id="ARBA00022679"/>
    </source>
</evidence>
<dbReference type="InterPro" id="IPR002877">
    <property type="entry name" value="RNA_MeTrfase_FtsJ_dom"/>
</dbReference>
<dbReference type="Proteomes" id="UP000829354">
    <property type="component" value="Chromosome III"/>
</dbReference>
<evidence type="ECO:0000256" key="1">
    <source>
        <dbReference type="ARBA" id="ARBA00009258"/>
    </source>
</evidence>
<evidence type="ECO:0000256" key="6">
    <source>
        <dbReference type="ARBA" id="ARBA00041184"/>
    </source>
</evidence>
<gene>
    <name evidence="9" type="ORF">L5515_005382</name>
</gene>
<evidence type="ECO:0000256" key="2">
    <source>
        <dbReference type="ARBA" id="ARBA00022552"/>
    </source>
</evidence>
<dbReference type="SUPFAM" id="SSF53335">
    <property type="entry name" value="S-adenosyl-L-methionine-dependent methyltransferases"/>
    <property type="match status" value="1"/>
</dbReference>
<evidence type="ECO:0000313" key="10">
    <source>
        <dbReference type="Proteomes" id="UP000829354"/>
    </source>
</evidence>
<dbReference type="AlphaFoldDB" id="A0AAE9JE38"/>
<dbReference type="GO" id="GO:0001510">
    <property type="term" value="P:RNA methylation"/>
    <property type="evidence" value="ECO:0007669"/>
    <property type="project" value="InterPro"/>
</dbReference>
<protein>
    <recommendedName>
        <fullName evidence="6">rRNA methyltransferase 2, mitochondrial</fullName>
    </recommendedName>
</protein>
<dbReference type="EMBL" id="CP092622">
    <property type="protein sequence ID" value="UMM25647.1"/>
    <property type="molecule type" value="Genomic_DNA"/>
</dbReference>
<dbReference type="InterPro" id="IPR050082">
    <property type="entry name" value="RNA_methyltr_RlmE"/>
</dbReference>
<dbReference type="GO" id="GO:0006364">
    <property type="term" value="P:rRNA processing"/>
    <property type="evidence" value="ECO:0007669"/>
    <property type="project" value="UniProtKB-KW"/>
</dbReference>
<sequence>MLKKLENSGIFGKIRDFSTKKAAKGNLNRYIQRQSTDEFAVKAREHNYRARSAFKLIEINEKFKFLRPGITVVDVGCAPGSWLQVVVDKCPNGYALGLDLQNVLPIRGADILSQSDVTSPEIQAKIREKLQMRQGTVDVVLSDMAPNPTGDSETDHLRLIDLCRTVFRLFSKENTVENAFELSRKNGVFLCKIWDGSGRGEFVRELSDRFSMVKTMKPMACRDMSAELYLFCRGFR</sequence>
<evidence type="ECO:0000259" key="8">
    <source>
        <dbReference type="Pfam" id="PF01728"/>
    </source>
</evidence>
<feature type="active site" description="Proton acceptor" evidence="7">
    <location>
        <position position="192"/>
    </location>
</feature>
<feature type="domain" description="Ribosomal RNA methyltransferase FtsJ" evidence="8">
    <location>
        <begin position="48"/>
        <end position="235"/>
    </location>
</feature>
<dbReference type="InterPro" id="IPR029063">
    <property type="entry name" value="SAM-dependent_MTases_sf"/>
</dbReference>
<dbReference type="Pfam" id="PF01728">
    <property type="entry name" value="FtsJ"/>
    <property type="match status" value="1"/>
</dbReference>
<comment type="similarity">
    <text evidence="1">Belongs to the class I-like SAM-binding methyltransferase superfamily. RNA methyltransferase RlmE family.</text>
</comment>
<dbReference type="PIRSF" id="PIRSF005461">
    <property type="entry name" value="23S_rRNA_mtase"/>
    <property type="match status" value="1"/>
</dbReference>
<accession>A0AAE9JE38</accession>
<organism evidence="9 10">
    <name type="scientific">Caenorhabditis briggsae</name>
    <dbReference type="NCBI Taxonomy" id="6238"/>
    <lineage>
        <taxon>Eukaryota</taxon>
        <taxon>Metazoa</taxon>
        <taxon>Ecdysozoa</taxon>
        <taxon>Nematoda</taxon>
        <taxon>Chromadorea</taxon>
        <taxon>Rhabditida</taxon>
        <taxon>Rhabditina</taxon>
        <taxon>Rhabditomorpha</taxon>
        <taxon>Rhabditoidea</taxon>
        <taxon>Rhabditidae</taxon>
        <taxon>Peloderinae</taxon>
        <taxon>Caenorhabditis</taxon>
    </lineage>
</organism>
<dbReference type="GO" id="GO:0008168">
    <property type="term" value="F:methyltransferase activity"/>
    <property type="evidence" value="ECO:0007669"/>
    <property type="project" value="UniProtKB-KW"/>
</dbReference>
<keyword evidence="3" id="KW-0489">Methyltransferase</keyword>
<keyword evidence="10" id="KW-1185">Reference proteome</keyword>
<dbReference type="PANTHER" id="PTHR10920">
    <property type="entry name" value="RIBOSOMAL RNA METHYLTRANSFERASE"/>
    <property type="match status" value="1"/>
</dbReference>
<keyword evidence="5 7" id="KW-0949">S-adenosyl-L-methionine</keyword>
<evidence type="ECO:0000313" key="9">
    <source>
        <dbReference type="EMBL" id="UMM25647.1"/>
    </source>
</evidence>
<dbReference type="Gene3D" id="3.40.50.150">
    <property type="entry name" value="Vaccinia Virus protein VP39"/>
    <property type="match status" value="1"/>
</dbReference>
<dbReference type="FunFam" id="3.40.50.150:FF:000821">
    <property type="entry name" value="rRNA methyltransferase 2, mitochondrial"/>
    <property type="match status" value="1"/>
</dbReference>
<dbReference type="PANTHER" id="PTHR10920:SF18">
    <property type="entry name" value="RRNA METHYLTRANSFERASE 2, MITOCHONDRIAL"/>
    <property type="match status" value="1"/>
</dbReference>
<evidence type="ECO:0000256" key="7">
    <source>
        <dbReference type="PIRSR" id="PIRSR005461-1"/>
    </source>
</evidence>
<dbReference type="InterPro" id="IPR015507">
    <property type="entry name" value="rRNA-MeTfrase_E"/>
</dbReference>